<dbReference type="EMBL" id="AZHX01000584">
    <property type="protein sequence ID" value="ETX06851.1"/>
    <property type="molecule type" value="Genomic_DNA"/>
</dbReference>
<sequence>MIAIILGCIGLFVIGLGHTAQAQSIGLADAKTAYEEQCSKCHGLMEPETQGAERPGIRIASNDMRFAVALPYGPPLRGVYGRTAGTVTDFNNSQVFKQVLQDVVWNGETLERWITDSQKWAKGTRMFYRQPDADIRRRVITYLKANSPRDVIGRSS</sequence>
<reference evidence="6 7" key="1">
    <citation type="journal article" date="2014" name="Nature">
        <title>An environmental bacterial taxon with a large and distinct metabolic repertoire.</title>
        <authorList>
            <person name="Wilson M.C."/>
            <person name="Mori T."/>
            <person name="Ruckert C."/>
            <person name="Uria A.R."/>
            <person name="Helf M.J."/>
            <person name="Takada K."/>
            <person name="Gernert C."/>
            <person name="Steffens U.A."/>
            <person name="Heycke N."/>
            <person name="Schmitt S."/>
            <person name="Rinke C."/>
            <person name="Helfrich E.J."/>
            <person name="Brachmann A.O."/>
            <person name="Gurgui C."/>
            <person name="Wakimoto T."/>
            <person name="Kracht M."/>
            <person name="Crusemann M."/>
            <person name="Hentschel U."/>
            <person name="Abe I."/>
            <person name="Matsunaga S."/>
            <person name="Kalinowski J."/>
            <person name="Takeyama H."/>
            <person name="Piel J."/>
        </authorList>
    </citation>
    <scope>NUCLEOTIDE SEQUENCE [LARGE SCALE GENOMIC DNA]</scope>
    <source>
        <strain evidence="7">TSY2</strain>
    </source>
</reference>
<evidence type="ECO:0000259" key="5">
    <source>
        <dbReference type="PROSITE" id="PS51007"/>
    </source>
</evidence>
<dbReference type="GO" id="GO:0009055">
    <property type="term" value="F:electron transfer activity"/>
    <property type="evidence" value="ECO:0007669"/>
    <property type="project" value="InterPro"/>
</dbReference>
<evidence type="ECO:0000313" key="7">
    <source>
        <dbReference type="Proteomes" id="UP000019140"/>
    </source>
</evidence>
<protein>
    <recommendedName>
        <fullName evidence="5">Cytochrome c domain-containing protein</fullName>
    </recommendedName>
</protein>
<dbReference type="InterPro" id="IPR036909">
    <property type="entry name" value="Cyt_c-like_dom_sf"/>
</dbReference>
<dbReference type="Proteomes" id="UP000019140">
    <property type="component" value="Unassembled WGS sequence"/>
</dbReference>
<keyword evidence="1 4" id="KW-0349">Heme</keyword>
<dbReference type="Gene3D" id="1.10.760.10">
    <property type="entry name" value="Cytochrome c-like domain"/>
    <property type="match status" value="1"/>
</dbReference>
<comment type="caution">
    <text evidence="6">The sequence shown here is derived from an EMBL/GenBank/DDBJ whole genome shotgun (WGS) entry which is preliminary data.</text>
</comment>
<dbReference type="PROSITE" id="PS51007">
    <property type="entry name" value="CYTC"/>
    <property type="match status" value="1"/>
</dbReference>
<evidence type="ECO:0000256" key="2">
    <source>
        <dbReference type="ARBA" id="ARBA00022723"/>
    </source>
</evidence>
<proteinExistence type="predicted"/>
<organism evidence="6 7">
    <name type="scientific">Candidatus Entotheonella gemina</name>
    <dbReference type="NCBI Taxonomy" id="1429439"/>
    <lineage>
        <taxon>Bacteria</taxon>
        <taxon>Pseudomonadati</taxon>
        <taxon>Nitrospinota/Tectimicrobiota group</taxon>
        <taxon>Candidatus Tectimicrobiota</taxon>
        <taxon>Candidatus Entotheonellia</taxon>
        <taxon>Candidatus Entotheonellales</taxon>
        <taxon>Candidatus Entotheonellaceae</taxon>
        <taxon>Candidatus Entotheonella</taxon>
    </lineage>
</organism>
<dbReference type="InterPro" id="IPR009056">
    <property type="entry name" value="Cyt_c-like_dom"/>
</dbReference>
<keyword evidence="7" id="KW-1185">Reference proteome</keyword>
<dbReference type="AlphaFoldDB" id="W4MAD3"/>
<evidence type="ECO:0000256" key="1">
    <source>
        <dbReference type="ARBA" id="ARBA00022617"/>
    </source>
</evidence>
<dbReference type="HOGENOM" id="CLU_060944_2_1_7"/>
<evidence type="ECO:0000256" key="3">
    <source>
        <dbReference type="ARBA" id="ARBA00023004"/>
    </source>
</evidence>
<evidence type="ECO:0000256" key="4">
    <source>
        <dbReference type="PROSITE-ProRule" id="PRU00433"/>
    </source>
</evidence>
<keyword evidence="2 4" id="KW-0479">Metal-binding</keyword>
<dbReference type="GO" id="GO:0020037">
    <property type="term" value="F:heme binding"/>
    <property type="evidence" value="ECO:0007669"/>
    <property type="project" value="InterPro"/>
</dbReference>
<dbReference type="GO" id="GO:0046872">
    <property type="term" value="F:metal ion binding"/>
    <property type="evidence" value="ECO:0007669"/>
    <property type="project" value="UniProtKB-KW"/>
</dbReference>
<evidence type="ECO:0000313" key="6">
    <source>
        <dbReference type="EMBL" id="ETX06851.1"/>
    </source>
</evidence>
<feature type="domain" description="Cytochrome c" evidence="5">
    <location>
        <begin position="25"/>
        <end position="147"/>
    </location>
</feature>
<accession>W4MAD3</accession>
<dbReference type="SUPFAM" id="SSF46626">
    <property type="entry name" value="Cytochrome c"/>
    <property type="match status" value="1"/>
</dbReference>
<keyword evidence="3 4" id="KW-0408">Iron</keyword>
<name>W4MAD3_9BACT</name>
<gene>
    <name evidence="6" type="ORF">ETSY2_14605</name>
</gene>